<evidence type="ECO:0000313" key="6">
    <source>
        <dbReference type="Proteomes" id="UP000036102"/>
    </source>
</evidence>
<comment type="similarity">
    <text evidence="1">Belongs to the glycosyl hydrolase 13 family.</text>
</comment>
<dbReference type="InterPro" id="IPR006047">
    <property type="entry name" value="GH13_cat_dom"/>
</dbReference>
<dbReference type="GO" id="GO:0004558">
    <property type="term" value="F:alpha-1,4-glucosidase activity"/>
    <property type="evidence" value="ECO:0007669"/>
    <property type="project" value="UniProtKB-EC"/>
</dbReference>
<evidence type="ECO:0000256" key="3">
    <source>
        <dbReference type="ARBA" id="ARBA00023295"/>
    </source>
</evidence>
<dbReference type="PATRIC" id="fig|1658765.3.peg.2893"/>
<keyword evidence="6" id="KW-1185">Reference proteome</keyword>
<dbReference type="InterPro" id="IPR013780">
    <property type="entry name" value="Glyco_hydro_b"/>
</dbReference>
<dbReference type="GO" id="GO:0009313">
    <property type="term" value="P:oligosaccharide catabolic process"/>
    <property type="evidence" value="ECO:0007669"/>
    <property type="project" value="TreeGrafter"/>
</dbReference>
<dbReference type="OrthoDB" id="9805159at2"/>
<evidence type="ECO:0000259" key="4">
    <source>
        <dbReference type="SMART" id="SM00642"/>
    </source>
</evidence>
<keyword evidence="2 5" id="KW-0378">Hydrolase</keyword>
<dbReference type="SUPFAM" id="SSF51011">
    <property type="entry name" value="Glycosyl hydrolase domain"/>
    <property type="match status" value="1"/>
</dbReference>
<dbReference type="Gene3D" id="2.60.40.1180">
    <property type="entry name" value="Golgi alpha-mannosidase II"/>
    <property type="match status" value="1"/>
</dbReference>
<dbReference type="SUPFAM" id="SSF51445">
    <property type="entry name" value="(Trans)glycosidases"/>
    <property type="match status" value="1"/>
</dbReference>
<proteinExistence type="inferred from homology"/>
<protein>
    <submittedName>
        <fullName evidence="5">Glycosidase</fullName>
        <ecNumber evidence="5">3.2.1.20</ecNumber>
    </submittedName>
</protein>
<sequence>MTQSQPWWKGGIIYQIYPRSFLDSNGDGIGDLKGVTQKLPYVASLGVDAIWLSPFFTSPMKDFGYDVSDYRGVDPIFGTMDDYRALVAEAHRLGLKVIIDQVLSHTAENHPWFEESRSSRDNPRADWFVWADPKPDGTPPNNWLSIFGGSAWAWDSRRGQYYLHNFLASQPDLNFHNPEVRRAQLDNMRFWLELGADGFRLDTVNFYYHSQGLENNPAVPAGENKTFVANGVNPYTYQRHVYDLSQPENLAFLEDLRGLMDEFPETTLVGEIGDDRPLERMAEYTRGRNRLHMAYSFDLLSDQHGPEWVRDVVRKFQQGLGDGWPCWALSNHDVVRVVSRWGAGVQDPDAYARVLMALLLSLRGSVSMYQGEELGLPEAWVPFEALQDPYGIEFWPEFKGRDGCRTPMPWTPGTHGGFTNGTPWLPVDRHHLELSVQTQDDDPASTLNSVRRLIRWRQKQPALVSGELELIENTADALCWIRRSEGQSLLVALNVTGREVRTQVPCEISRVTTEPGFSGYIDGGDLVLPPYQALFAEL</sequence>
<dbReference type="Proteomes" id="UP000036102">
    <property type="component" value="Unassembled WGS sequence"/>
</dbReference>
<dbReference type="Gene3D" id="3.90.400.10">
    <property type="entry name" value="Oligo-1,6-glucosidase, Domain 2"/>
    <property type="match status" value="1"/>
</dbReference>
<dbReference type="Gene3D" id="3.20.20.80">
    <property type="entry name" value="Glycosidases"/>
    <property type="match status" value="2"/>
</dbReference>
<comment type="caution">
    <text evidence="5">The sequence shown here is derived from an EMBL/GenBank/DDBJ whole genome shotgun (WGS) entry which is preliminary data.</text>
</comment>
<dbReference type="PANTHER" id="PTHR10357:SF179">
    <property type="entry name" value="NEUTRAL AND BASIC AMINO ACID TRANSPORT PROTEIN RBAT"/>
    <property type="match status" value="1"/>
</dbReference>
<evidence type="ECO:0000256" key="2">
    <source>
        <dbReference type="ARBA" id="ARBA00022801"/>
    </source>
</evidence>
<feature type="domain" description="Glycosyl hydrolase family 13 catalytic" evidence="4">
    <location>
        <begin position="15"/>
        <end position="405"/>
    </location>
</feature>
<organism evidence="5 6">
    <name type="scientific">Marinobacter subterrani</name>
    <dbReference type="NCBI Taxonomy" id="1658765"/>
    <lineage>
        <taxon>Bacteria</taxon>
        <taxon>Pseudomonadati</taxon>
        <taxon>Pseudomonadota</taxon>
        <taxon>Gammaproteobacteria</taxon>
        <taxon>Pseudomonadales</taxon>
        <taxon>Marinobacteraceae</taxon>
        <taxon>Marinobacter</taxon>
    </lineage>
</organism>
<dbReference type="InterPro" id="IPR017853">
    <property type="entry name" value="GH"/>
</dbReference>
<evidence type="ECO:0000256" key="1">
    <source>
        <dbReference type="ARBA" id="ARBA00008061"/>
    </source>
</evidence>
<dbReference type="EC" id="3.2.1.20" evidence="5"/>
<keyword evidence="3 5" id="KW-0326">Glycosidase</keyword>
<dbReference type="RefSeq" id="WP_048496593.1">
    <property type="nucleotide sequence ID" value="NZ_LFBU01000001.1"/>
</dbReference>
<dbReference type="InterPro" id="IPR045857">
    <property type="entry name" value="O16G_dom_2"/>
</dbReference>
<name>A0A0J7M6W5_9GAMM</name>
<gene>
    <name evidence="5" type="ORF">Msub_12869</name>
</gene>
<accession>A0A0J7M6W5</accession>
<reference evidence="5 6" key="1">
    <citation type="submission" date="2015-06" db="EMBL/GenBank/DDBJ databases">
        <title>Marinobacter subterrani, a genetically tractable neutrophilic iron-oxidizing strain isolated from the Soudan Iron Mine.</title>
        <authorList>
            <person name="Bonis B.M."/>
            <person name="Gralnick J.A."/>
        </authorList>
    </citation>
    <scope>NUCLEOTIDE SEQUENCE [LARGE SCALE GENOMIC DNA]</scope>
    <source>
        <strain evidence="5 6">JG233</strain>
    </source>
</reference>
<dbReference type="PANTHER" id="PTHR10357">
    <property type="entry name" value="ALPHA-AMYLASE FAMILY MEMBER"/>
    <property type="match status" value="1"/>
</dbReference>
<dbReference type="Pfam" id="PF00128">
    <property type="entry name" value="Alpha-amylase"/>
    <property type="match status" value="1"/>
</dbReference>
<dbReference type="STRING" id="1658765.Msub_12869"/>
<dbReference type="CDD" id="cd11330">
    <property type="entry name" value="AmyAc_OligoGlu"/>
    <property type="match status" value="1"/>
</dbReference>
<dbReference type="SMART" id="SM00642">
    <property type="entry name" value="Aamy"/>
    <property type="match status" value="1"/>
</dbReference>
<dbReference type="GO" id="GO:0004556">
    <property type="term" value="F:alpha-amylase activity"/>
    <property type="evidence" value="ECO:0007669"/>
    <property type="project" value="TreeGrafter"/>
</dbReference>
<dbReference type="EMBL" id="LFBU01000001">
    <property type="protein sequence ID" value="KMQ76655.1"/>
    <property type="molecule type" value="Genomic_DNA"/>
</dbReference>
<evidence type="ECO:0000313" key="5">
    <source>
        <dbReference type="EMBL" id="KMQ76655.1"/>
    </source>
</evidence>
<dbReference type="FunFam" id="3.90.400.10:FF:000002">
    <property type="entry name" value="Sucrose isomerase"/>
    <property type="match status" value="1"/>
</dbReference>
<dbReference type="AlphaFoldDB" id="A0A0J7M6W5"/>